<protein>
    <recommendedName>
        <fullName evidence="4">Carrier domain-containing protein</fullName>
    </recommendedName>
</protein>
<dbReference type="Gene3D" id="1.10.1200.10">
    <property type="entry name" value="ACP-like"/>
    <property type="match status" value="1"/>
</dbReference>
<keyword evidence="6" id="KW-1185">Reference proteome</keyword>
<dbReference type="SUPFAM" id="SSF54427">
    <property type="entry name" value="NTF2-like"/>
    <property type="match status" value="1"/>
</dbReference>
<evidence type="ECO:0000313" key="5">
    <source>
        <dbReference type="EMBL" id="GAA2786278.1"/>
    </source>
</evidence>
<dbReference type="EMBL" id="BAAAUX010000011">
    <property type="protein sequence ID" value="GAA2786278.1"/>
    <property type="molecule type" value="Genomic_DNA"/>
</dbReference>
<dbReference type="SMART" id="SM01294">
    <property type="entry name" value="PKS_PP_betabranch"/>
    <property type="match status" value="1"/>
</dbReference>
<gene>
    <name evidence="5" type="ORF">GCM10010470_20680</name>
</gene>
<dbReference type="Proteomes" id="UP001500979">
    <property type="component" value="Unassembled WGS sequence"/>
</dbReference>
<dbReference type="RefSeq" id="WP_344679341.1">
    <property type="nucleotide sequence ID" value="NZ_BAAAUX010000011.1"/>
</dbReference>
<dbReference type="InterPro" id="IPR009081">
    <property type="entry name" value="PP-bd_ACP"/>
</dbReference>
<dbReference type="SUPFAM" id="SSF47336">
    <property type="entry name" value="ACP-like"/>
    <property type="match status" value="1"/>
</dbReference>
<name>A0ABN3VB43_9PSEU</name>
<dbReference type="Pfam" id="PF00550">
    <property type="entry name" value="PP-binding"/>
    <property type="match status" value="1"/>
</dbReference>
<evidence type="ECO:0000256" key="1">
    <source>
        <dbReference type="ARBA" id="ARBA00022450"/>
    </source>
</evidence>
<evidence type="ECO:0000256" key="2">
    <source>
        <dbReference type="ARBA" id="ARBA00022553"/>
    </source>
</evidence>
<dbReference type="InterPro" id="IPR032710">
    <property type="entry name" value="NTF2-like_dom_sf"/>
</dbReference>
<dbReference type="SMART" id="SM00823">
    <property type="entry name" value="PKS_PP"/>
    <property type="match status" value="1"/>
</dbReference>
<dbReference type="Pfam" id="PF07366">
    <property type="entry name" value="SnoaL"/>
    <property type="match status" value="1"/>
</dbReference>
<organism evidence="5 6">
    <name type="scientific">Saccharopolyspora taberi</name>
    <dbReference type="NCBI Taxonomy" id="60895"/>
    <lineage>
        <taxon>Bacteria</taxon>
        <taxon>Bacillati</taxon>
        <taxon>Actinomycetota</taxon>
        <taxon>Actinomycetes</taxon>
        <taxon>Pseudonocardiales</taxon>
        <taxon>Pseudonocardiaceae</taxon>
        <taxon>Saccharopolyspora</taxon>
    </lineage>
</organism>
<dbReference type="InterPro" id="IPR050091">
    <property type="entry name" value="PKS_NRPS_Biosynth_Enz"/>
</dbReference>
<dbReference type="PANTHER" id="PTHR43775:SF51">
    <property type="entry name" value="INACTIVE PHENOLPHTHIOCEROL SYNTHESIS POLYKETIDE SYNTHASE TYPE I PKS1-RELATED"/>
    <property type="match status" value="1"/>
</dbReference>
<dbReference type="InterPro" id="IPR020806">
    <property type="entry name" value="PKS_PP-bd"/>
</dbReference>
<proteinExistence type="predicted"/>
<dbReference type="Gene3D" id="3.10.450.50">
    <property type="match status" value="1"/>
</dbReference>
<evidence type="ECO:0000256" key="3">
    <source>
        <dbReference type="ARBA" id="ARBA00022679"/>
    </source>
</evidence>
<keyword evidence="3" id="KW-0808">Transferase</keyword>
<comment type="caution">
    <text evidence="5">The sequence shown here is derived from an EMBL/GenBank/DDBJ whole genome shotgun (WGS) entry which is preliminary data.</text>
</comment>
<accession>A0ABN3VB43</accession>
<feature type="domain" description="Carrier" evidence="4">
    <location>
        <begin position="168"/>
        <end position="243"/>
    </location>
</feature>
<dbReference type="InterPro" id="IPR009959">
    <property type="entry name" value="Cyclase_SnoaL-like"/>
</dbReference>
<evidence type="ECO:0000313" key="6">
    <source>
        <dbReference type="Proteomes" id="UP001500979"/>
    </source>
</evidence>
<dbReference type="InterPro" id="IPR036736">
    <property type="entry name" value="ACP-like_sf"/>
</dbReference>
<dbReference type="PROSITE" id="PS50075">
    <property type="entry name" value="CARRIER"/>
    <property type="match status" value="1"/>
</dbReference>
<dbReference type="PANTHER" id="PTHR43775">
    <property type="entry name" value="FATTY ACID SYNTHASE"/>
    <property type="match status" value="1"/>
</dbReference>
<keyword evidence="2" id="KW-0597">Phosphoprotein</keyword>
<keyword evidence="1" id="KW-0596">Phosphopantetheine</keyword>
<evidence type="ECO:0000259" key="4">
    <source>
        <dbReference type="PROSITE" id="PS50075"/>
    </source>
</evidence>
<sequence length="323" mass="34819">MTERSHRELWDCWSRIWNGEFELAEEVVSADLRVNIPDHGMPDPATIHDPKTLTAWIGAFRSSFDDDARISGELGPFIVGDYAMGRWVFNGVWQGGRPATATAEPGTPVTFRGVDILRIEDGRIAEYWLTDDQLDLYAQLEAVPRAKSPESVQLREELAALPGEAGRNRVLELVLDNAAEVLERDEVRASAGTESFLSLGTDSVSAVALRTLLSDACGLKLAPTLVFDHPTPRALADHLWSELGTEIGAPEATALAALARLEEAVSGLPGDADVRAQVARRLSALQRAVGTDSAEPATGAHDEATPEEIFAYLDSRLGPASAG</sequence>
<reference evidence="5 6" key="1">
    <citation type="journal article" date="2019" name="Int. J. Syst. Evol. Microbiol.">
        <title>The Global Catalogue of Microorganisms (GCM) 10K type strain sequencing project: providing services to taxonomists for standard genome sequencing and annotation.</title>
        <authorList>
            <consortium name="The Broad Institute Genomics Platform"/>
            <consortium name="The Broad Institute Genome Sequencing Center for Infectious Disease"/>
            <person name="Wu L."/>
            <person name="Ma J."/>
        </authorList>
    </citation>
    <scope>NUCLEOTIDE SEQUENCE [LARGE SCALE GENOMIC DNA]</scope>
    <source>
        <strain evidence="5 6">JCM 9383</strain>
    </source>
</reference>